<keyword evidence="2" id="KW-1185">Reference proteome</keyword>
<accession>A0A926NDL9</accession>
<organism evidence="1 2">
    <name type="scientific">Metabacillus arenae</name>
    <dbReference type="NCBI Taxonomy" id="2771434"/>
    <lineage>
        <taxon>Bacteria</taxon>
        <taxon>Bacillati</taxon>
        <taxon>Bacillota</taxon>
        <taxon>Bacilli</taxon>
        <taxon>Bacillales</taxon>
        <taxon>Bacillaceae</taxon>
        <taxon>Metabacillus</taxon>
    </lineage>
</organism>
<evidence type="ECO:0000313" key="2">
    <source>
        <dbReference type="Proteomes" id="UP000626844"/>
    </source>
</evidence>
<gene>
    <name evidence="1" type="ORF">IC621_03105</name>
</gene>
<name>A0A926NDL9_9BACI</name>
<sequence>MGIKLARYRNTSYFARCFLSGGEKQYTWTGAKGNRIDIKEVPQEVFDYLSMNSQCFDNGELVIVEDTEESKQAKEHIADIESYENNTHTKEEIEKILKGNFPKMKKELNDITVDSEKQFVLSVAQEMQDELAKGKIDFLAEWLGIDSAILFD</sequence>
<dbReference type="EMBL" id="JACXAI010000002">
    <property type="protein sequence ID" value="MBD1379210.1"/>
    <property type="molecule type" value="Genomic_DNA"/>
</dbReference>
<dbReference type="RefSeq" id="WP_191155608.1">
    <property type="nucleotide sequence ID" value="NZ_JACXAI010000002.1"/>
</dbReference>
<proteinExistence type="predicted"/>
<dbReference type="AlphaFoldDB" id="A0A926NDL9"/>
<reference evidence="1" key="1">
    <citation type="submission" date="2020-09" db="EMBL/GenBank/DDBJ databases">
        <title>A novel bacterium of genus Bacillus, isolated from South China Sea.</title>
        <authorList>
            <person name="Huang H."/>
            <person name="Mo K."/>
            <person name="Hu Y."/>
        </authorList>
    </citation>
    <scope>NUCLEOTIDE SEQUENCE</scope>
    <source>
        <strain evidence="1">IB182487</strain>
    </source>
</reference>
<evidence type="ECO:0000313" key="1">
    <source>
        <dbReference type="EMBL" id="MBD1379210.1"/>
    </source>
</evidence>
<comment type="caution">
    <text evidence="1">The sequence shown here is derived from an EMBL/GenBank/DDBJ whole genome shotgun (WGS) entry which is preliminary data.</text>
</comment>
<protein>
    <submittedName>
        <fullName evidence="1">Uncharacterized protein</fullName>
    </submittedName>
</protein>
<dbReference type="Proteomes" id="UP000626844">
    <property type="component" value="Unassembled WGS sequence"/>
</dbReference>